<dbReference type="Proteomes" id="UP001189429">
    <property type="component" value="Unassembled WGS sequence"/>
</dbReference>
<comment type="caution">
    <text evidence="1">The sequence shown here is derived from an EMBL/GenBank/DDBJ whole genome shotgun (WGS) entry which is preliminary data.</text>
</comment>
<proteinExistence type="predicted"/>
<protein>
    <recommendedName>
        <fullName evidence="3">Exostosin GT47 domain-containing protein</fullName>
    </recommendedName>
</protein>
<gene>
    <name evidence="1" type="ORF">PCOR1329_LOCUS41273</name>
</gene>
<keyword evidence="2" id="KW-1185">Reference proteome</keyword>
<organism evidence="1 2">
    <name type="scientific">Prorocentrum cordatum</name>
    <dbReference type="NCBI Taxonomy" id="2364126"/>
    <lineage>
        <taxon>Eukaryota</taxon>
        <taxon>Sar</taxon>
        <taxon>Alveolata</taxon>
        <taxon>Dinophyceae</taxon>
        <taxon>Prorocentrales</taxon>
        <taxon>Prorocentraceae</taxon>
        <taxon>Prorocentrum</taxon>
    </lineage>
</organism>
<evidence type="ECO:0000313" key="1">
    <source>
        <dbReference type="EMBL" id="CAK0848300.1"/>
    </source>
</evidence>
<evidence type="ECO:0008006" key="3">
    <source>
        <dbReference type="Google" id="ProtNLM"/>
    </source>
</evidence>
<evidence type="ECO:0000313" key="2">
    <source>
        <dbReference type="Proteomes" id="UP001189429"/>
    </source>
</evidence>
<sequence length="140" mass="14976">MKVKEAAEERERGYEAEAQAFALRAGSYAERGQGAPAPAARGGALDAHRGDEHYTFRLTEVVAAGAVPVMIDDDFVPPFGWEDVNDWAVVLGEDDVASAPWLLNATIHEDICRLRRLGAMVGGLLEGLRGAVAAARAVLF</sequence>
<reference evidence="1" key="1">
    <citation type="submission" date="2023-10" db="EMBL/GenBank/DDBJ databases">
        <authorList>
            <person name="Chen Y."/>
            <person name="Shah S."/>
            <person name="Dougan E. K."/>
            <person name="Thang M."/>
            <person name="Chan C."/>
        </authorList>
    </citation>
    <scope>NUCLEOTIDE SEQUENCE [LARGE SCALE GENOMIC DNA]</scope>
</reference>
<accession>A0ABN9TQD8</accession>
<name>A0ABN9TQD8_9DINO</name>
<dbReference type="EMBL" id="CAUYUJ010014965">
    <property type="protein sequence ID" value="CAK0848300.1"/>
    <property type="molecule type" value="Genomic_DNA"/>
</dbReference>